<evidence type="ECO:0000259" key="1">
    <source>
        <dbReference type="Pfam" id="PF04991"/>
    </source>
</evidence>
<evidence type="ECO:0000313" key="3">
    <source>
        <dbReference type="Proteomes" id="UP000271520"/>
    </source>
</evidence>
<dbReference type="PANTHER" id="PTHR43404:SF2">
    <property type="entry name" value="LIPOPOLYSACCHARIDE CHOLINEPHOSPHOTRANSFERASE LICD"/>
    <property type="match status" value="1"/>
</dbReference>
<organism evidence="2 3">
    <name type="scientific">Streptococcus mitis</name>
    <dbReference type="NCBI Taxonomy" id="28037"/>
    <lineage>
        <taxon>Bacteria</taxon>
        <taxon>Bacillati</taxon>
        <taxon>Bacillota</taxon>
        <taxon>Bacilli</taxon>
        <taxon>Lactobacillales</taxon>
        <taxon>Streptococcaceae</taxon>
        <taxon>Streptococcus</taxon>
        <taxon>Streptococcus mitis group</taxon>
    </lineage>
</organism>
<reference evidence="2 3" key="1">
    <citation type="submission" date="2018-11" db="EMBL/GenBank/DDBJ databases">
        <title>Species Designations Belie Phenotypic and Genotypic Heterogeneity in Oral Streptococci.</title>
        <authorList>
            <person name="Velsko I."/>
        </authorList>
    </citation>
    <scope>NUCLEOTIDE SEQUENCE [LARGE SCALE GENOMIC DNA]</scope>
    <source>
        <strain evidence="2 3">BCC22</strain>
    </source>
</reference>
<protein>
    <submittedName>
        <fullName evidence="2">LicD family protein</fullName>
    </submittedName>
</protein>
<dbReference type="PANTHER" id="PTHR43404">
    <property type="entry name" value="LIPOPOLYSACCHARIDE CHOLINEPHOSPHOTRANSFERASE LICD"/>
    <property type="match status" value="1"/>
</dbReference>
<dbReference type="InterPro" id="IPR052942">
    <property type="entry name" value="LPS_cholinephosphotransferase"/>
</dbReference>
<dbReference type="AlphaFoldDB" id="A0A428HEP7"/>
<sequence>MYIEFCYFYIGGGSVSDIKIIQDKILSILKEFISICEENNLSYYALGGTLLGAVRHKGFIPWDDDIDIGMPREDYEKFKKLAPDLLPSNYKFLSEDTAGYKKAFSVIRDDSTKIIMNYSKEELVESLWIDVFPLDGMPSNNLEKKIHSFRYLYTRMMVQLSQFNSLVNQKKENRPLTEKMIIAFANVVNIEKIISFNWAQKKYLQTLKKYSFKEAFAGNYTGAYKLREIVPSDYFGEPVSLEFEGIDLSCPRKYKEYLEAIYGENYMQLPPEDKRNQHHYKIISLGDNEEWE</sequence>
<name>A0A428HEP7_STRMT</name>
<gene>
    <name evidence="2" type="ORF">D8788_01640</name>
</gene>
<feature type="domain" description="LicD/FKTN/FKRP nucleotidyltransferase" evidence="1">
    <location>
        <begin position="36"/>
        <end position="263"/>
    </location>
</feature>
<dbReference type="GO" id="GO:0009100">
    <property type="term" value="P:glycoprotein metabolic process"/>
    <property type="evidence" value="ECO:0007669"/>
    <property type="project" value="UniProtKB-ARBA"/>
</dbReference>
<proteinExistence type="predicted"/>
<dbReference type="EMBL" id="RJPW01000001">
    <property type="protein sequence ID" value="RSJ94300.1"/>
    <property type="molecule type" value="Genomic_DNA"/>
</dbReference>
<dbReference type="Proteomes" id="UP000271520">
    <property type="component" value="Unassembled WGS sequence"/>
</dbReference>
<dbReference type="InterPro" id="IPR007074">
    <property type="entry name" value="LicD/FKTN/FKRP_NTP_transf"/>
</dbReference>
<dbReference type="Pfam" id="PF04991">
    <property type="entry name" value="LicD"/>
    <property type="match status" value="1"/>
</dbReference>
<evidence type="ECO:0000313" key="2">
    <source>
        <dbReference type="EMBL" id="RSJ94300.1"/>
    </source>
</evidence>
<comment type="caution">
    <text evidence="2">The sequence shown here is derived from an EMBL/GenBank/DDBJ whole genome shotgun (WGS) entry which is preliminary data.</text>
</comment>
<accession>A0A428HEP7</accession>